<proteinExistence type="predicted"/>
<sequence>MEIKKISPSDTWSIRQSVMWPDKPLTYVQLAEDENGLHYGVFENAELLSVISLFIENENAQFRKFATQVTHQGKGHGSALLNFLIHECEKKQIKNLWCNARTSAYPFYQKFGFEIVSETWTKDGIEFVKMSKTLKTQI</sequence>
<accession>A0ABU5SE82</accession>
<dbReference type="InterPro" id="IPR000182">
    <property type="entry name" value="GNAT_dom"/>
</dbReference>
<keyword evidence="2" id="KW-0012">Acyltransferase</keyword>
<dbReference type="EMBL" id="JAYGIM010000002">
    <property type="protein sequence ID" value="MEA5425596.1"/>
    <property type="molecule type" value="Genomic_DNA"/>
</dbReference>
<dbReference type="PROSITE" id="PS51186">
    <property type="entry name" value="GNAT"/>
    <property type="match status" value="1"/>
</dbReference>
<dbReference type="Pfam" id="PF13673">
    <property type="entry name" value="Acetyltransf_10"/>
    <property type="match status" value="1"/>
</dbReference>
<reference evidence="2 3" key="1">
    <citation type="submission" date="2023-12" db="EMBL/GenBank/DDBJ databases">
        <title>Novel species of the genus Arcicella isolated from rivers.</title>
        <authorList>
            <person name="Lu H."/>
        </authorList>
    </citation>
    <scope>NUCLEOTIDE SEQUENCE [LARGE SCALE GENOMIC DNA]</scope>
    <source>
        <strain evidence="2 3">DC25W</strain>
    </source>
</reference>
<dbReference type="Proteomes" id="UP001302222">
    <property type="component" value="Unassembled WGS sequence"/>
</dbReference>
<dbReference type="InterPro" id="IPR016181">
    <property type="entry name" value="Acyl_CoA_acyltransferase"/>
</dbReference>
<evidence type="ECO:0000313" key="3">
    <source>
        <dbReference type="Proteomes" id="UP001302222"/>
    </source>
</evidence>
<dbReference type="Gene3D" id="3.40.630.30">
    <property type="match status" value="1"/>
</dbReference>
<name>A0ABU5SE82_9BACT</name>
<evidence type="ECO:0000313" key="2">
    <source>
        <dbReference type="EMBL" id="MEA5425596.1"/>
    </source>
</evidence>
<evidence type="ECO:0000259" key="1">
    <source>
        <dbReference type="PROSITE" id="PS51186"/>
    </source>
</evidence>
<keyword evidence="2" id="KW-0808">Transferase</keyword>
<keyword evidence="3" id="KW-1185">Reference proteome</keyword>
<dbReference type="RefSeq" id="WP_323255978.1">
    <property type="nucleotide sequence ID" value="NZ_JAYGIM010000002.1"/>
</dbReference>
<protein>
    <submittedName>
        <fullName evidence="2">GNAT family N-acetyltransferase</fullName>
        <ecNumber evidence="2">2.3.1.-</ecNumber>
    </submittedName>
</protein>
<comment type="caution">
    <text evidence="2">The sequence shown here is derived from an EMBL/GenBank/DDBJ whole genome shotgun (WGS) entry which is preliminary data.</text>
</comment>
<gene>
    <name evidence="2" type="ORF">VB798_03380</name>
</gene>
<organism evidence="2 3">
    <name type="scientific">Arcicella lustrica</name>
    <dbReference type="NCBI Taxonomy" id="2984196"/>
    <lineage>
        <taxon>Bacteria</taxon>
        <taxon>Pseudomonadati</taxon>
        <taxon>Bacteroidota</taxon>
        <taxon>Cytophagia</taxon>
        <taxon>Cytophagales</taxon>
        <taxon>Flectobacillaceae</taxon>
        <taxon>Arcicella</taxon>
    </lineage>
</organism>
<dbReference type="CDD" id="cd04301">
    <property type="entry name" value="NAT_SF"/>
    <property type="match status" value="1"/>
</dbReference>
<dbReference type="SUPFAM" id="SSF55729">
    <property type="entry name" value="Acyl-CoA N-acyltransferases (Nat)"/>
    <property type="match status" value="1"/>
</dbReference>
<feature type="domain" description="N-acetyltransferase" evidence="1">
    <location>
        <begin position="1"/>
        <end position="135"/>
    </location>
</feature>
<dbReference type="EC" id="2.3.1.-" evidence="2"/>
<dbReference type="GO" id="GO:0016746">
    <property type="term" value="F:acyltransferase activity"/>
    <property type="evidence" value="ECO:0007669"/>
    <property type="project" value="UniProtKB-KW"/>
</dbReference>